<organism evidence="2">
    <name type="scientific">Noctiluca scintillans</name>
    <name type="common">Sea sparkle</name>
    <name type="synonym">Red tide dinoflagellate</name>
    <dbReference type="NCBI Taxonomy" id="2966"/>
    <lineage>
        <taxon>Eukaryota</taxon>
        <taxon>Sar</taxon>
        <taxon>Alveolata</taxon>
        <taxon>Dinophyceae</taxon>
        <taxon>Noctilucales</taxon>
        <taxon>Noctilucaceae</taxon>
        <taxon>Noctiluca</taxon>
    </lineage>
</organism>
<gene>
    <name evidence="2" type="ORF">NSCI0253_LOCUS36713</name>
</gene>
<evidence type="ECO:0000313" key="2">
    <source>
        <dbReference type="EMBL" id="CAD8862358.1"/>
    </source>
</evidence>
<sequence length="979" mass="107223">MGDHAVRPSRDLPIHDEVSADGGALLDVLMPEIPLCPSRSSLDQEDSANQSSLPPLSERRGGSMRTWGTSESVSERYKKISLAGPGYSTREVPIPAEYVETLIGPKGAVAEIRMHSGGLQVDVRPPLGPGLPHRAVLGPGREWQLTAAQSLLGESLRVASSRHVSLQSSFRHEKSELEAAMMTLERFHHGELSFDGGLGLPHQVDTVVGKFSKCNLSGLPCRPNELICDSLFEASLTPEGLTHRKSGTQEPPGFSAAVSEILACTAALNFYRWLCGLQPVQLSEWRHELCDLTSKTLVPRTTEVPAEVGVPVTLGALEFHDAFAKLLAAGGISVLHGEASLIAAVEQSLGSTHMLPSPRAELPPGYAERLARQYGETETQRPGRGVLKGRVQMLLTELPPSLSPMRVFWDLQVGNEPERTVRKPRPGRRSCARLSTIWGDRHGALNFRRCLLNPALQKFAAARRQDTCILWTGAELDESVDTPVSCCERLDAVCFPPTGLVPMSFLHGGRAPWTIMPDSTKFQPTAASAARAWWVIIEGRERAERGAEIPVRDFAVDCSTSGEPFCVIFWPDIGWPTSGDQIEVQLSGLCGPSTELTFFYEFCDVRQQVLDRCLLAEAAKIRSLLGDGALWPDTAPVGNTDCETPEVERLSHPELSFVTNSVDVAIMLRSPMAAALCVEVHLLRFGGEEEDVPHAAQAQRLPGDHFFITAKMPMARTRYELRLAVSKKDTPEELHSVPWKYMITTGDQCQMLLTSLEDPLRRKFGLAPVTLAAQLYGVVVLAPLTRRIMVGQCYFLVYVDQAVALSAVQAGVDAAEATASKEGRRAFSERAAACRSSMEVTPRRAPSSRLFSSRLVPPEATSDVSRGPGRRKMNGGGVSLEQAVGELYKRLHSTLAPHTQDTARQVHLDVALRGGDCVFPLQERLDFPNLYEGLVNFGEADALLPVSLFLRVPLHATEYAPRRLAEWLVCRVEHFPINF</sequence>
<feature type="region of interest" description="Disordered" evidence="1">
    <location>
        <begin position="856"/>
        <end position="876"/>
    </location>
</feature>
<evidence type="ECO:0000256" key="1">
    <source>
        <dbReference type="SAM" id="MobiDB-lite"/>
    </source>
</evidence>
<accession>A0A7S1AR67</accession>
<dbReference type="EMBL" id="HBFQ01051434">
    <property type="protein sequence ID" value="CAD8862358.1"/>
    <property type="molecule type" value="Transcribed_RNA"/>
</dbReference>
<name>A0A7S1AR67_NOCSC</name>
<reference evidence="2" key="1">
    <citation type="submission" date="2021-01" db="EMBL/GenBank/DDBJ databases">
        <authorList>
            <person name="Corre E."/>
            <person name="Pelletier E."/>
            <person name="Niang G."/>
            <person name="Scheremetjew M."/>
            <person name="Finn R."/>
            <person name="Kale V."/>
            <person name="Holt S."/>
            <person name="Cochrane G."/>
            <person name="Meng A."/>
            <person name="Brown T."/>
            <person name="Cohen L."/>
        </authorList>
    </citation>
    <scope>NUCLEOTIDE SEQUENCE</scope>
</reference>
<dbReference type="AlphaFoldDB" id="A0A7S1AR67"/>
<feature type="region of interest" description="Disordered" evidence="1">
    <location>
        <begin position="37"/>
        <end position="70"/>
    </location>
</feature>
<proteinExistence type="predicted"/>
<protein>
    <submittedName>
        <fullName evidence="2">Uncharacterized protein</fullName>
    </submittedName>
</protein>